<dbReference type="RefSeq" id="WP_204076793.1">
    <property type="nucleotide sequence ID" value="NZ_BAABHI010000007.1"/>
</dbReference>
<dbReference type="AlphaFoldDB" id="A0A8J3U9N4"/>
<dbReference type="InterPro" id="IPR034660">
    <property type="entry name" value="DinB/YfiT-like"/>
</dbReference>
<dbReference type="Pfam" id="PF07398">
    <property type="entry name" value="MDMPI_C"/>
    <property type="match status" value="1"/>
</dbReference>
<dbReference type="NCBIfam" id="TIGR03083">
    <property type="entry name" value="maleylpyruvate isomerase family mycothiol-dependent enzyme"/>
    <property type="match status" value="1"/>
</dbReference>
<dbReference type="Gene3D" id="1.20.120.450">
    <property type="entry name" value="dinb family like domain"/>
    <property type="match status" value="1"/>
</dbReference>
<evidence type="ECO:0000259" key="2">
    <source>
        <dbReference type="Pfam" id="PF11716"/>
    </source>
</evidence>
<evidence type="ECO:0008006" key="5">
    <source>
        <dbReference type="Google" id="ProtNLM"/>
    </source>
</evidence>
<evidence type="ECO:0000313" key="4">
    <source>
        <dbReference type="Proteomes" id="UP000622547"/>
    </source>
</evidence>
<feature type="domain" description="MDMPI C-terminal" evidence="1">
    <location>
        <begin position="187"/>
        <end position="256"/>
    </location>
</feature>
<protein>
    <recommendedName>
        <fullName evidence="5">Maleylpyruvate isomerase family mycothiol-dependent enzyme</fullName>
    </recommendedName>
</protein>
<organism evidence="3 4">
    <name type="scientific">Planotetraspora phitsanulokensis</name>
    <dbReference type="NCBI Taxonomy" id="575192"/>
    <lineage>
        <taxon>Bacteria</taxon>
        <taxon>Bacillati</taxon>
        <taxon>Actinomycetota</taxon>
        <taxon>Actinomycetes</taxon>
        <taxon>Streptosporangiales</taxon>
        <taxon>Streptosporangiaceae</taxon>
        <taxon>Planotetraspora</taxon>
    </lineage>
</organism>
<sequence>MTAEAAVHVGSVPMTSPTDAYELRAAELATWDGLLADLTPADWDKPTVCDAWTVGDIVRHLVAQAEEQIRPWLFLLRDRKATRAYPDLPQLDAHMRFGAALHAGRSRQEVIERFRTLWPQANLAMRRRPALLRRMTFPSEDGQFGAFRLSLAEVYDVFLPRDLWMHHDDISRAVGRPPETGAHDRLVVEQVLRDLHARWTRHPVTLELTGPAGGTFEIGDGTSDTTVRLDTVEYMRALSGRAGTPAASVVTGDHDMAAPVATARVPF</sequence>
<dbReference type="EMBL" id="BOOP01000032">
    <property type="protein sequence ID" value="GII41319.1"/>
    <property type="molecule type" value="Genomic_DNA"/>
</dbReference>
<comment type="caution">
    <text evidence="3">The sequence shown here is derived from an EMBL/GenBank/DDBJ whole genome shotgun (WGS) entry which is preliminary data.</text>
</comment>
<reference evidence="3 4" key="1">
    <citation type="submission" date="2021-01" db="EMBL/GenBank/DDBJ databases">
        <title>Whole genome shotgun sequence of Planotetraspora phitsanulokensis NBRC 104273.</title>
        <authorList>
            <person name="Komaki H."/>
            <person name="Tamura T."/>
        </authorList>
    </citation>
    <scope>NUCLEOTIDE SEQUENCE [LARGE SCALE GENOMIC DNA]</scope>
    <source>
        <strain evidence="3 4">NBRC 104273</strain>
    </source>
</reference>
<proteinExistence type="predicted"/>
<accession>A0A8J3U9N4</accession>
<name>A0A8J3U9N4_9ACTN</name>
<evidence type="ECO:0000259" key="1">
    <source>
        <dbReference type="Pfam" id="PF07398"/>
    </source>
</evidence>
<feature type="domain" description="Mycothiol-dependent maleylpyruvate isomerase metal-binding" evidence="2">
    <location>
        <begin position="25"/>
        <end position="170"/>
    </location>
</feature>
<dbReference type="Proteomes" id="UP000622547">
    <property type="component" value="Unassembled WGS sequence"/>
</dbReference>
<dbReference type="InterPro" id="IPR010872">
    <property type="entry name" value="MDMPI_C-term_domain"/>
</dbReference>
<keyword evidence="4" id="KW-1185">Reference proteome</keyword>
<dbReference type="SUPFAM" id="SSF109854">
    <property type="entry name" value="DinB/YfiT-like putative metalloenzymes"/>
    <property type="match status" value="1"/>
</dbReference>
<dbReference type="GO" id="GO:0046872">
    <property type="term" value="F:metal ion binding"/>
    <property type="evidence" value="ECO:0007669"/>
    <property type="project" value="InterPro"/>
</dbReference>
<gene>
    <name evidence="3" type="ORF">Pph01_63220</name>
</gene>
<dbReference type="InterPro" id="IPR017517">
    <property type="entry name" value="Maleyloyr_isom"/>
</dbReference>
<dbReference type="Pfam" id="PF11716">
    <property type="entry name" value="MDMPI_N"/>
    <property type="match status" value="1"/>
</dbReference>
<dbReference type="InterPro" id="IPR024344">
    <property type="entry name" value="MDMPI_metal-binding"/>
</dbReference>
<evidence type="ECO:0000313" key="3">
    <source>
        <dbReference type="EMBL" id="GII41319.1"/>
    </source>
</evidence>